<dbReference type="AlphaFoldDB" id="A0A813M3S1"/>
<organism evidence="1 2">
    <name type="scientific">Brachionus calyciflorus</name>
    <dbReference type="NCBI Taxonomy" id="104777"/>
    <lineage>
        <taxon>Eukaryota</taxon>
        <taxon>Metazoa</taxon>
        <taxon>Spiralia</taxon>
        <taxon>Gnathifera</taxon>
        <taxon>Rotifera</taxon>
        <taxon>Eurotatoria</taxon>
        <taxon>Monogononta</taxon>
        <taxon>Pseudotrocha</taxon>
        <taxon>Ploima</taxon>
        <taxon>Brachionidae</taxon>
        <taxon>Brachionus</taxon>
    </lineage>
</organism>
<sequence length="111" mass="12970">MWYHFETEGYPRTNKNLEGYNNILSNHLSVAHPDIYKAISKFQEEESDASLKYYRAIKNVKAPPRKKLNVINDSILINHGNDENTLRFATIFFSKEEINRSTSIRSATKLY</sequence>
<protein>
    <submittedName>
        <fullName evidence="1">Uncharacterized protein</fullName>
    </submittedName>
</protein>
<comment type="caution">
    <text evidence="1">The sequence shown here is derived from an EMBL/GenBank/DDBJ whole genome shotgun (WGS) entry which is preliminary data.</text>
</comment>
<accession>A0A813M3S1</accession>
<evidence type="ECO:0000313" key="2">
    <source>
        <dbReference type="Proteomes" id="UP000663879"/>
    </source>
</evidence>
<dbReference type="EMBL" id="CAJNOC010000030">
    <property type="protein sequence ID" value="CAF0708230.1"/>
    <property type="molecule type" value="Genomic_DNA"/>
</dbReference>
<evidence type="ECO:0000313" key="1">
    <source>
        <dbReference type="EMBL" id="CAF0708230.1"/>
    </source>
</evidence>
<gene>
    <name evidence="1" type="ORF">OXX778_LOCUS578</name>
</gene>
<dbReference type="Proteomes" id="UP000663879">
    <property type="component" value="Unassembled WGS sequence"/>
</dbReference>
<proteinExistence type="predicted"/>
<reference evidence="1" key="1">
    <citation type="submission" date="2021-02" db="EMBL/GenBank/DDBJ databases">
        <authorList>
            <person name="Nowell W R."/>
        </authorList>
    </citation>
    <scope>NUCLEOTIDE SEQUENCE</scope>
    <source>
        <strain evidence="1">Ploen Becks lab</strain>
    </source>
</reference>
<name>A0A813M3S1_9BILA</name>
<keyword evidence="2" id="KW-1185">Reference proteome</keyword>